<dbReference type="Proteomes" id="UP000320806">
    <property type="component" value="Unassembled WGS sequence"/>
</dbReference>
<gene>
    <name evidence="2" type="ORF">FB459_2175</name>
</gene>
<proteinExistence type="predicted"/>
<name>A0A542EH65_9MICO</name>
<sequence>MNAQARGNVDEGSLPGAGVGLALEVLDQHPWLKWAILALVAALTLRFVMSVRMSRATQRDPVRLFDPESKRQVAAWCGGQCEHKSLV</sequence>
<dbReference type="EMBL" id="VFMO01000001">
    <property type="protein sequence ID" value="TQJ14677.1"/>
    <property type="molecule type" value="Genomic_DNA"/>
</dbReference>
<dbReference type="RefSeq" id="WP_141928455.1">
    <property type="nucleotide sequence ID" value="NZ_BAABCI010000017.1"/>
</dbReference>
<comment type="caution">
    <text evidence="2">The sequence shown here is derived from an EMBL/GenBank/DDBJ whole genome shotgun (WGS) entry which is preliminary data.</text>
</comment>
<evidence type="ECO:0000313" key="3">
    <source>
        <dbReference type="Proteomes" id="UP000320806"/>
    </source>
</evidence>
<protein>
    <submittedName>
        <fullName evidence="2">Uncharacterized protein</fullName>
    </submittedName>
</protein>
<reference evidence="2 3" key="1">
    <citation type="submission" date="2019-06" db="EMBL/GenBank/DDBJ databases">
        <title>Sequencing the genomes of 1000 actinobacteria strains.</title>
        <authorList>
            <person name="Klenk H.-P."/>
        </authorList>
    </citation>
    <scope>NUCLEOTIDE SEQUENCE [LARGE SCALE GENOMIC DNA]</scope>
    <source>
        <strain evidence="2 3">DSM 19828</strain>
    </source>
</reference>
<evidence type="ECO:0000256" key="1">
    <source>
        <dbReference type="SAM" id="Phobius"/>
    </source>
</evidence>
<dbReference type="OrthoDB" id="4833339at2"/>
<keyword evidence="1" id="KW-0472">Membrane</keyword>
<organism evidence="2 3">
    <name type="scientific">Yimella lutea</name>
    <dbReference type="NCBI Taxonomy" id="587872"/>
    <lineage>
        <taxon>Bacteria</taxon>
        <taxon>Bacillati</taxon>
        <taxon>Actinomycetota</taxon>
        <taxon>Actinomycetes</taxon>
        <taxon>Micrococcales</taxon>
        <taxon>Dermacoccaceae</taxon>
        <taxon>Yimella</taxon>
    </lineage>
</organism>
<keyword evidence="1" id="KW-1133">Transmembrane helix</keyword>
<feature type="transmembrane region" description="Helical" evidence="1">
    <location>
        <begin position="31"/>
        <end position="49"/>
    </location>
</feature>
<accession>A0A542EH65</accession>
<dbReference type="AlphaFoldDB" id="A0A542EH65"/>
<keyword evidence="1" id="KW-0812">Transmembrane</keyword>
<keyword evidence="3" id="KW-1185">Reference proteome</keyword>
<evidence type="ECO:0000313" key="2">
    <source>
        <dbReference type="EMBL" id="TQJ14677.1"/>
    </source>
</evidence>